<reference evidence="1 2" key="1">
    <citation type="journal article" date="2019" name="Sci. Rep.">
        <title>Orb-weaving spider Araneus ventricosus genome elucidates the spidroin gene catalogue.</title>
        <authorList>
            <person name="Kono N."/>
            <person name="Nakamura H."/>
            <person name="Ohtoshi R."/>
            <person name="Moran D.A.P."/>
            <person name="Shinohara A."/>
            <person name="Yoshida Y."/>
            <person name="Fujiwara M."/>
            <person name="Mori M."/>
            <person name="Tomita M."/>
            <person name="Arakawa K."/>
        </authorList>
    </citation>
    <scope>NUCLEOTIDE SEQUENCE [LARGE SCALE GENOMIC DNA]</scope>
</reference>
<dbReference type="EMBL" id="BGPR01000291">
    <property type="protein sequence ID" value="GBM10863.1"/>
    <property type="molecule type" value="Genomic_DNA"/>
</dbReference>
<evidence type="ECO:0000313" key="2">
    <source>
        <dbReference type="Proteomes" id="UP000499080"/>
    </source>
</evidence>
<proteinExistence type="predicted"/>
<protein>
    <submittedName>
        <fullName evidence="1">Uncharacterized protein</fullName>
    </submittedName>
</protein>
<comment type="caution">
    <text evidence="1">The sequence shown here is derived from an EMBL/GenBank/DDBJ whole genome shotgun (WGS) entry which is preliminary data.</text>
</comment>
<sequence>MTTERRHLLSIVNQWNDLCRRRFRTLCANLHIHGGSKALFQRRVAWTNLELLEVRKCGLWSVKFEQSRRSYGAWLCKYLGRARVNGCNGAFWSFEERDIYRHDARNHICTYKSTSHNDSSRSDDRQ</sequence>
<dbReference type="AlphaFoldDB" id="A0A4Y2D2E4"/>
<gene>
    <name evidence="1" type="ORF">AVEN_42122_1</name>
</gene>
<accession>A0A4Y2D2E4</accession>
<name>A0A4Y2D2E4_ARAVE</name>
<organism evidence="1 2">
    <name type="scientific">Araneus ventricosus</name>
    <name type="common">Orbweaver spider</name>
    <name type="synonym">Epeira ventricosa</name>
    <dbReference type="NCBI Taxonomy" id="182803"/>
    <lineage>
        <taxon>Eukaryota</taxon>
        <taxon>Metazoa</taxon>
        <taxon>Ecdysozoa</taxon>
        <taxon>Arthropoda</taxon>
        <taxon>Chelicerata</taxon>
        <taxon>Arachnida</taxon>
        <taxon>Araneae</taxon>
        <taxon>Araneomorphae</taxon>
        <taxon>Entelegynae</taxon>
        <taxon>Araneoidea</taxon>
        <taxon>Araneidae</taxon>
        <taxon>Araneus</taxon>
    </lineage>
</organism>
<keyword evidence="2" id="KW-1185">Reference proteome</keyword>
<evidence type="ECO:0000313" key="1">
    <source>
        <dbReference type="EMBL" id="GBM10863.1"/>
    </source>
</evidence>
<dbReference type="Proteomes" id="UP000499080">
    <property type="component" value="Unassembled WGS sequence"/>
</dbReference>